<keyword evidence="3" id="KW-1185">Reference proteome</keyword>
<feature type="region of interest" description="Disordered" evidence="1">
    <location>
        <begin position="249"/>
        <end position="268"/>
    </location>
</feature>
<feature type="region of interest" description="Disordered" evidence="1">
    <location>
        <begin position="1"/>
        <end position="30"/>
    </location>
</feature>
<reference evidence="2" key="1">
    <citation type="submission" date="2021-02" db="EMBL/GenBank/DDBJ databases">
        <authorList>
            <person name="Nowell W R."/>
        </authorList>
    </citation>
    <scope>NUCLEOTIDE SEQUENCE</scope>
</reference>
<sequence>IESAVAWKRESDEEEYEERYESDQDAPEYRTTAEVIKTEFITQHEEEHFDASVPAQQKFLESTLVETTSAGAQEDYYDSRQASAADTSIIERSPTAEEYSHESSVEKKETDELQAPHEFEILQKSSGIESLLESPHESDHEKDDQYNPESTLSSDAIKIEHTETVEHDRYEPMLVSQQQQHVGSPVIESHYTRDDEEGPGETHILDEEIQQKLTATDIQLESPHESDHEMNLEEELYQSEEKLISDQITLESPRSTEHDPHELSPSFEIGSIPTHQVTEQVVAELSATSELEKD</sequence>
<feature type="region of interest" description="Disordered" evidence="1">
    <location>
        <begin position="175"/>
        <end position="201"/>
    </location>
</feature>
<feature type="compositionally biased region" description="Basic and acidic residues" evidence="1">
    <location>
        <begin position="134"/>
        <end position="145"/>
    </location>
</feature>
<dbReference type="EMBL" id="CAJOBP010038557">
    <property type="protein sequence ID" value="CAF4736136.1"/>
    <property type="molecule type" value="Genomic_DNA"/>
</dbReference>
<gene>
    <name evidence="2" type="ORF">UJA718_LOCUS38078</name>
</gene>
<feature type="region of interest" description="Disordered" evidence="1">
    <location>
        <begin position="69"/>
        <end position="156"/>
    </location>
</feature>
<evidence type="ECO:0000313" key="2">
    <source>
        <dbReference type="EMBL" id="CAF4736136.1"/>
    </source>
</evidence>
<evidence type="ECO:0000256" key="1">
    <source>
        <dbReference type="SAM" id="MobiDB-lite"/>
    </source>
</evidence>
<name>A0A821KID5_9BILA</name>
<feature type="compositionally biased region" description="Acidic residues" evidence="1">
    <location>
        <begin position="12"/>
        <end position="26"/>
    </location>
</feature>
<feature type="non-terminal residue" evidence="2">
    <location>
        <position position="294"/>
    </location>
</feature>
<evidence type="ECO:0000313" key="3">
    <source>
        <dbReference type="Proteomes" id="UP000663873"/>
    </source>
</evidence>
<comment type="caution">
    <text evidence="2">The sequence shown here is derived from an EMBL/GenBank/DDBJ whole genome shotgun (WGS) entry which is preliminary data.</text>
</comment>
<dbReference type="Proteomes" id="UP000663873">
    <property type="component" value="Unassembled WGS sequence"/>
</dbReference>
<feature type="non-terminal residue" evidence="2">
    <location>
        <position position="1"/>
    </location>
</feature>
<organism evidence="2 3">
    <name type="scientific">Rotaria socialis</name>
    <dbReference type="NCBI Taxonomy" id="392032"/>
    <lineage>
        <taxon>Eukaryota</taxon>
        <taxon>Metazoa</taxon>
        <taxon>Spiralia</taxon>
        <taxon>Gnathifera</taxon>
        <taxon>Rotifera</taxon>
        <taxon>Eurotatoria</taxon>
        <taxon>Bdelloidea</taxon>
        <taxon>Philodinida</taxon>
        <taxon>Philodinidae</taxon>
        <taxon>Rotaria</taxon>
    </lineage>
</organism>
<proteinExistence type="predicted"/>
<feature type="compositionally biased region" description="Basic and acidic residues" evidence="1">
    <location>
        <begin position="94"/>
        <end position="121"/>
    </location>
</feature>
<accession>A0A821KID5</accession>
<protein>
    <submittedName>
        <fullName evidence="2">Uncharacterized protein</fullName>
    </submittedName>
</protein>
<dbReference type="AlphaFoldDB" id="A0A821KID5"/>